<evidence type="ECO:0000313" key="3">
    <source>
        <dbReference type="Proteomes" id="UP000236319"/>
    </source>
</evidence>
<dbReference type="AlphaFoldDB" id="A0A2H6KJQ4"/>
<evidence type="ECO:0008006" key="4">
    <source>
        <dbReference type="Google" id="ProtNLM"/>
    </source>
</evidence>
<name>A0A2H6KJQ4_9APIC</name>
<keyword evidence="3" id="KW-1185">Reference proteome</keyword>
<sequence>MQHEEELKALKKLVDKQFPIINELIEADKTNGIKGLLNKMKGEQSAARTLLDEIKDLVPTPLPKAAQTNEKFSELSQKFQEYSTSIFDYITTQVRPKSHKASDTEVKNVEKIKEALNTLLKYLIDSTSRKLYFDHTSQTHLDTLNTLVTGLAPTLFAGYSHPELLDALKGGLKEMTEQLEKAYVSKYSGAEQITWEESKGKTGEPKLSADAMRCGKACLTLLKIVYDDLTRLKYECERDWKDQRLCETNGHGNNPLGLFLQRCGYKIAEKHTSKDGESQCKTSVTGGKILDELLKVEIPKAATNKHFETCTAKSLTTINVPVVLGCLYTHLTEYNRVCHITIHPRPKSPYSVNDMLSWLCGVRFNRVYGSLLDAIKSKFDKPEYYKNKKHSEIPLTRLSMDAHPYNVAYTDLFNVVQHITSISHDLLTTILGHGDEHTLYASDFSNNYLNFSYPSSGEACLDTLLDILRRMFPVCRFLYSQCNSLSSDFGWAGCQYGKEVKHANWQCDKHIADKESDCVPRSPLMSYFTDSLPGHLPHQLSSIGCRATCSTCPKSKPGQPCLTPLGFRGFSGSTRLGKDLCNVLTKMLDDADLRSLFCLKPKTPASLPEHFGFVLSLVRDWNDGKNPHKSPLEKEFEKSIKGQSIDLYKKAGELTGALRDAYRSRHYNYADNSHRPLYDDLSSLSMTSSCSDPIKNTLCAPYLSSLSCDSNYYLALKHCNTYLSWAIYLPWTFWDLLNNLYNAFCQITCADWGCRGCLRGDKCKSGKHGVVEDEKKPDDVCQCESIVSCRGVAPTLYQYGFSFGEASTLNGGSTAKKCKDFCGQLYNVLHSDYFDKLFKECDNFLKEIRWPFMCTLLALWSLSLLYLLHILVVRLDVLRIRSHLRSPSSHRIAAQSLLAAARVKALANVKYFSP</sequence>
<feature type="transmembrane region" description="Helical" evidence="1">
    <location>
        <begin position="850"/>
        <end position="873"/>
    </location>
</feature>
<keyword evidence="1" id="KW-0472">Membrane</keyword>
<evidence type="ECO:0000313" key="2">
    <source>
        <dbReference type="EMBL" id="GBE63233.1"/>
    </source>
</evidence>
<keyword evidence="1" id="KW-0812">Transmembrane</keyword>
<keyword evidence="1" id="KW-1133">Transmembrane helix</keyword>
<gene>
    <name evidence="2" type="ORF">BOVATA_047260</name>
</gene>
<evidence type="ECO:0000256" key="1">
    <source>
        <dbReference type="SAM" id="Phobius"/>
    </source>
</evidence>
<dbReference type="Proteomes" id="UP000236319">
    <property type="component" value="Unassembled WGS sequence"/>
</dbReference>
<reference evidence="2 3" key="1">
    <citation type="journal article" date="2017" name="BMC Genomics">
        <title>Whole-genome assembly of Babesia ovata and comparative genomics between closely related pathogens.</title>
        <authorList>
            <person name="Yamagishi J."/>
            <person name="Asada M."/>
            <person name="Hakimi H."/>
            <person name="Tanaka T.Q."/>
            <person name="Sugimoto C."/>
            <person name="Kawazu S."/>
        </authorList>
    </citation>
    <scope>NUCLEOTIDE SEQUENCE [LARGE SCALE GENOMIC DNA]</scope>
    <source>
        <strain evidence="2 3">Miyake</strain>
    </source>
</reference>
<dbReference type="GeneID" id="39877003"/>
<organism evidence="2 3">
    <name type="scientific">Babesia ovata</name>
    <dbReference type="NCBI Taxonomy" id="189622"/>
    <lineage>
        <taxon>Eukaryota</taxon>
        <taxon>Sar</taxon>
        <taxon>Alveolata</taxon>
        <taxon>Apicomplexa</taxon>
        <taxon>Aconoidasida</taxon>
        <taxon>Piroplasmida</taxon>
        <taxon>Babesiidae</taxon>
        <taxon>Babesia</taxon>
    </lineage>
</organism>
<dbReference type="EMBL" id="BDSA01000024">
    <property type="protein sequence ID" value="GBE63233.1"/>
    <property type="molecule type" value="Genomic_DNA"/>
</dbReference>
<dbReference type="VEuPathDB" id="PiroplasmaDB:BOVATA_047260"/>
<dbReference type="OrthoDB" id="366823at2759"/>
<dbReference type="RefSeq" id="XP_028869476.1">
    <property type="nucleotide sequence ID" value="XM_029013643.1"/>
</dbReference>
<proteinExistence type="predicted"/>
<protein>
    <recommendedName>
        <fullName evidence="4">C3H1-type domain-containing protein</fullName>
    </recommendedName>
</protein>
<accession>A0A2H6KJQ4</accession>
<comment type="caution">
    <text evidence="2">The sequence shown here is derived from an EMBL/GenBank/DDBJ whole genome shotgun (WGS) entry which is preliminary data.</text>
</comment>